<evidence type="ECO:0000256" key="14">
    <source>
        <dbReference type="SAM" id="Coils"/>
    </source>
</evidence>
<evidence type="ECO:0000259" key="16">
    <source>
        <dbReference type="PROSITE" id="PS50969"/>
    </source>
</evidence>
<keyword evidence="10 13" id="KW-0811">Translocation</keyword>
<evidence type="ECO:0000256" key="12">
    <source>
        <dbReference type="ARBA" id="ARBA00023136"/>
    </source>
</evidence>
<dbReference type="CDD" id="cd07521">
    <property type="entry name" value="HAD_FCP1-like"/>
    <property type="match status" value="1"/>
</dbReference>
<keyword evidence="8 13" id="KW-0809">Transit peptide</keyword>
<evidence type="ECO:0000256" key="2">
    <source>
        <dbReference type="ARBA" id="ARBA00006344"/>
    </source>
</evidence>
<comment type="subunit">
    <text evidence="13">Component of the TIM23 complex.</text>
</comment>
<keyword evidence="14" id="KW-0175">Coiled coil</keyword>
<evidence type="ECO:0000256" key="15">
    <source>
        <dbReference type="SAM" id="MobiDB-lite"/>
    </source>
</evidence>
<dbReference type="OrthoDB" id="287041at2759"/>
<comment type="similarity">
    <text evidence="2 13">Belongs to the TIM50 family.</text>
</comment>
<evidence type="ECO:0000256" key="13">
    <source>
        <dbReference type="RuleBase" id="RU365079"/>
    </source>
</evidence>
<dbReference type="FunCoup" id="A0A1E5R811">
    <property type="interactions" value="481"/>
</dbReference>
<comment type="function">
    <text evidence="13">Essential component of the TIM23 complex, a complex that mediates the translocation of transit peptide-containing proteins across the mitochondrial inner membrane.</text>
</comment>
<dbReference type="Pfam" id="PF03031">
    <property type="entry name" value="NIF"/>
    <property type="match status" value="1"/>
</dbReference>
<sequence>MLSVSKRVLSSNRRILCSGFAPKQISIFPRSSTLTTTTTNSHRDFHFTSISRNENKSKQNQDNSNDMNKKDSEKPSSILNDDLLVKAGFDVDAAGNPAKTSLNNEKADAQSNESVRGEASEDTANEANSSKEHRRRRKRVSSTDIKREKMSNMFYVVLLGGGLGLGLYMGREWEPVELEQNNKKYAKEISEIESGYTPMSVYQRAKLRFDIFVQSFNEPPFDDLLPPPPPPPYQRPLTLVIGLEDLLVHSEWTNKGGWKTLKRPGVEFFLGYLSQYYEIVLFSNNSMMYGEPIIQKIDPIQAFVAYSLYKEHCVYKDGDYVKDLSKLNRDVGKVIVLDCNAKEVKLQPDNLIPLKPWTGEQDNGALLDLIPFLEYIVTQNVSDVRPVLNSFKDKAKLPEEFNKRVESLREKFYKDQHSKQQAGVMKLLGVATGSTSTAKFPLDFIREEGLNNYKRFIKLVEEEKEKIEFKQQRMKQTFTLDQYLSGQLSQEEIMKQQLAKDQELEQEFVKYKAQQGEK</sequence>
<comment type="subcellular location">
    <subcellularLocation>
        <location evidence="1 13">Mitochondrion inner membrane</location>
        <topology evidence="1 13">Single-pass membrane protein</topology>
    </subcellularLocation>
</comment>
<dbReference type="InterPro" id="IPR036412">
    <property type="entry name" value="HAD-like_sf"/>
</dbReference>
<dbReference type="FunFam" id="3.40.50.1000:FF:000019">
    <property type="entry name" value="Mitochondrial import inner membrane translocase subunit TIM50"/>
    <property type="match status" value="1"/>
</dbReference>
<accession>A0A1E5R811</accession>
<protein>
    <recommendedName>
        <fullName evidence="3 13">Mitochondrial import inner membrane translocase subunit TIM50</fullName>
    </recommendedName>
</protein>
<keyword evidence="11 13" id="KW-0496">Mitochondrion</keyword>
<dbReference type="GO" id="GO:0005744">
    <property type="term" value="C:TIM23 mitochondrial import inner membrane translocase complex"/>
    <property type="evidence" value="ECO:0007669"/>
    <property type="project" value="UniProtKB-UniRule"/>
</dbReference>
<dbReference type="PANTHER" id="PTHR12210">
    <property type="entry name" value="DULLARD PROTEIN PHOSPHATASE"/>
    <property type="match status" value="1"/>
</dbReference>
<evidence type="ECO:0000313" key="18">
    <source>
        <dbReference type="Proteomes" id="UP000095728"/>
    </source>
</evidence>
<evidence type="ECO:0000313" key="17">
    <source>
        <dbReference type="EMBL" id="OEJ83049.1"/>
    </source>
</evidence>
<dbReference type="GO" id="GO:0015031">
    <property type="term" value="P:protein transport"/>
    <property type="evidence" value="ECO:0007669"/>
    <property type="project" value="UniProtKB-KW"/>
</dbReference>
<dbReference type="AlphaFoldDB" id="A0A1E5R811"/>
<reference evidence="18" key="1">
    <citation type="journal article" date="2016" name="Genome Announc.">
        <title>Genome sequences of three species of Hanseniaspora isolated from spontaneous wine fermentations.</title>
        <authorList>
            <person name="Sternes P.R."/>
            <person name="Lee D."/>
            <person name="Kutyna D.R."/>
            <person name="Borneman A.R."/>
        </authorList>
    </citation>
    <scope>NUCLEOTIDE SEQUENCE [LARGE SCALE GENOMIC DNA]</scope>
    <source>
        <strain evidence="18">AWRI3579</strain>
    </source>
</reference>
<dbReference type="SUPFAM" id="SSF56784">
    <property type="entry name" value="HAD-like"/>
    <property type="match status" value="1"/>
</dbReference>
<evidence type="ECO:0000256" key="11">
    <source>
        <dbReference type="ARBA" id="ARBA00023128"/>
    </source>
</evidence>
<name>A0A1E5R811_9ASCO</name>
<dbReference type="InterPro" id="IPR004274">
    <property type="entry name" value="FCP1_dom"/>
</dbReference>
<keyword evidence="4 13" id="KW-0813">Transport</keyword>
<proteinExistence type="inferred from homology"/>
<dbReference type="InterPro" id="IPR023214">
    <property type="entry name" value="HAD_sf"/>
</dbReference>
<dbReference type="EMBL" id="LPNM01000009">
    <property type="protein sequence ID" value="OEJ83049.1"/>
    <property type="molecule type" value="Genomic_DNA"/>
</dbReference>
<dbReference type="Gene3D" id="3.40.50.1000">
    <property type="entry name" value="HAD superfamily/HAD-like"/>
    <property type="match status" value="1"/>
</dbReference>
<organism evidence="17 18">
    <name type="scientific">Hanseniaspora osmophila</name>
    <dbReference type="NCBI Taxonomy" id="56408"/>
    <lineage>
        <taxon>Eukaryota</taxon>
        <taxon>Fungi</taxon>
        <taxon>Dikarya</taxon>
        <taxon>Ascomycota</taxon>
        <taxon>Saccharomycotina</taxon>
        <taxon>Saccharomycetes</taxon>
        <taxon>Saccharomycodales</taxon>
        <taxon>Saccharomycodaceae</taxon>
        <taxon>Hanseniaspora</taxon>
    </lineage>
</organism>
<gene>
    <name evidence="17" type="ORF">AWRI3579_g3275</name>
</gene>
<dbReference type="InParanoid" id="A0A1E5R811"/>
<evidence type="ECO:0000256" key="9">
    <source>
        <dbReference type="ARBA" id="ARBA00022989"/>
    </source>
</evidence>
<evidence type="ECO:0000256" key="6">
    <source>
        <dbReference type="ARBA" id="ARBA00022792"/>
    </source>
</evidence>
<evidence type="ECO:0000256" key="4">
    <source>
        <dbReference type="ARBA" id="ARBA00022448"/>
    </source>
</evidence>
<keyword evidence="7 13" id="KW-0653">Protein transport</keyword>
<feature type="coiled-coil region" evidence="14">
    <location>
        <begin position="453"/>
        <end position="514"/>
    </location>
</feature>
<dbReference type="InterPro" id="IPR050365">
    <property type="entry name" value="TIM50"/>
</dbReference>
<feature type="domain" description="FCP1 homology" evidence="16">
    <location>
        <begin position="232"/>
        <end position="376"/>
    </location>
</feature>
<evidence type="ECO:0000256" key="7">
    <source>
        <dbReference type="ARBA" id="ARBA00022927"/>
    </source>
</evidence>
<keyword evidence="12" id="KW-0472">Membrane</keyword>
<evidence type="ECO:0000256" key="8">
    <source>
        <dbReference type="ARBA" id="ARBA00022946"/>
    </source>
</evidence>
<evidence type="ECO:0000256" key="1">
    <source>
        <dbReference type="ARBA" id="ARBA00004434"/>
    </source>
</evidence>
<dbReference type="Proteomes" id="UP000095728">
    <property type="component" value="Unassembled WGS sequence"/>
</dbReference>
<feature type="region of interest" description="Disordered" evidence="15">
    <location>
        <begin position="45"/>
        <end position="77"/>
    </location>
</feature>
<keyword evidence="6" id="KW-0999">Mitochondrion inner membrane</keyword>
<feature type="region of interest" description="Disordered" evidence="15">
    <location>
        <begin position="95"/>
        <end position="144"/>
    </location>
</feature>
<comment type="caution">
    <text evidence="17">The sequence shown here is derived from an EMBL/GenBank/DDBJ whole genome shotgun (WGS) entry which is preliminary data.</text>
</comment>
<dbReference type="STRING" id="56408.A0A1E5R811"/>
<evidence type="ECO:0000256" key="5">
    <source>
        <dbReference type="ARBA" id="ARBA00022692"/>
    </source>
</evidence>
<keyword evidence="18" id="KW-1185">Reference proteome</keyword>
<evidence type="ECO:0000256" key="3">
    <source>
        <dbReference type="ARBA" id="ARBA00020799"/>
    </source>
</evidence>
<evidence type="ECO:0000256" key="10">
    <source>
        <dbReference type="ARBA" id="ARBA00023010"/>
    </source>
</evidence>
<feature type="compositionally biased region" description="Polar residues" evidence="15">
    <location>
        <begin position="98"/>
        <end position="114"/>
    </location>
</feature>
<keyword evidence="9" id="KW-1133">Transmembrane helix</keyword>
<dbReference type="SMART" id="SM00577">
    <property type="entry name" value="CPDc"/>
    <property type="match status" value="1"/>
</dbReference>
<keyword evidence="5" id="KW-0812">Transmembrane</keyword>
<dbReference type="PROSITE" id="PS50969">
    <property type="entry name" value="FCP1"/>
    <property type="match status" value="1"/>
</dbReference>